<feature type="non-terminal residue" evidence="1">
    <location>
        <position position="1"/>
    </location>
</feature>
<evidence type="ECO:0000313" key="1">
    <source>
        <dbReference type="EMBL" id="GAH09258.1"/>
    </source>
</evidence>
<accession>X1EKT1</accession>
<reference evidence="1" key="1">
    <citation type="journal article" date="2014" name="Front. Microbiol.">
        <title>High frequency of phylogenetically diverse reductive dehalogenase-homologous genes in deep subseafloor sedimentary metagenomes.</title>
        <authorList>
            <person name="Kawai M."/>
            <person name="Futagami T."/>
            <person name="Toyoda A."/>
            <person name="Takaki Y."/>
            <person name="Nishi S."/>
            <person name="Hori S."/>
            <person name="Arai W."/>
            <person name="Tsubouchi T."/>
            <person name="Morono Y."/>
            <person name="Uchiyama I."/>
            <person name="Ito T."/>
            <person name="Fujiyama A."/>
            <person name="Inagaki F."/>
            <person name="Takami H."/>
        </authorList>
    </citation>
    <scope>NUCLEOTIDE SEQUENCE</scope>
    <source>
        <strain evidence="1">Expedition CK06-06</strain>
    </source>
</reference>
<sequence>LTQDALINGRSIICCKAVQGLEIKSVQHMAQEAQANAYLAAASPWMMYALKSFNLMMRCNMMRGWAKAEAVLIHSGINSVLQMADQFDYVDQLSQKGINN</sequence>
<organism evidence="1">
    <name type="scientific">marine sediment metagenome</name>
    <dbReference type="NCBI Taxonomy" id="412755"/>
    <lineage>
        <taxon>unclassified sequences</taxon>
        <taxon>metagenomes</taxon>
        <taxon>ecological metagenomes</taxon>
    </lineage>
</organism>
<dbReference type="EMBL" id="BART01030967">
    <property type="protein sequence ID" value="GAH09258.1"/>
    <property type="molecule type" value="Genomic_DNA"/>
</dbReference>
<gene>
    <name evidence="1" type="ORF">S01H4_53913</name>
</gene>
<dbReference type="AlphaFoldDB" id="X1EKT1"/>
<protein>
    <submittedName>
        <fullName evidence="1">Uncharacterized protein</fullName>
    </submittedName>
</protein>
<name>X1EKT1_9ZZZZ</name>
<comment type="caution">
    <text evidence="1">The sequence shown here is derived from an EMBL/GenBank/DDBJ whole genome shotgun (WGS) entry which is preliminary data.</text>
</comment>
<proteinExistence type="predicted"/>